<name>A0ABQ5WB93_9HYPH</name>
<dbReference type="SUPFAM" id="SSF47789">
    <property type="entry name" value="C-terminal domain of RNA polymerase alpha subunit"/>
    <property type="match status" value="1"/>
</dbReference>
<evidence type="ECO:0008006" key="3">
    <source>
        <dbReference type="Google" id="ProtNLM"/>
    </source>
</evidence>
<dbReference type="EMBL" id="BSNS01000022">
    <property type="protein sequence ID" value="GLQ56800.1"/>
    <property type="molecule type" value="Genomic_DNA"/>
</dbReference>
<evidence type="ECO:0000313" key="1">
    <source>
        <dbReference type="EMBL" id="GLQ56800.1"/>
    </source>
</evidence>
<dbReference type="Gene3D" id="1.10.150.20">
    <property type="entry name" value="5' to 3' exonuclease, C-terminal subdomain"/>
    <property type="match status" value="1"/>
</dbReference>
<protein>
    <recommendedName>
        <fullName evidence="3">DNA-binding protein</fullName>
    </recommendedName>
</protein>
<proteinExistence type="predicted"/>
<reference evidence="2" key="1">
    <citation type="journal article" date="2019" name="Int. J. Syst. Evol. Microbiol.">
        <title>The Global Catalogue of Microorganisms (GCM) 10K type strain sequencing project: providing services to taxonomists for standard genome sequencing and annotation.</title>
        <authorList>
            <consortium name="The Broad Institute Genomics Platform"/>
            <consortium name="The Broad Institute Genome Sequencing Center for Infectious Disease"/>
            <person name="Wu L."/>
            <person name="Ma J."/>
        </authorList>
    </citation>
    <scope>NUCLEOTIDE SEQUENCE [LARGE SCALE GENOMIC DNA]</scope>
    <source>
        <strain evidence="2">NBRC 112416</strain>
    </source>
</reference>
<keyword evidence="2" id="KW-1185">Reference proteome</keyword>
<accession>A0ABQ5WB93</accession>
<organism evidence="1 2">
    <name type="scientific">Devosia nitrariae</name>
    <dbReference type="NCBI Taxonomy" id="2071872"/>
    <lineage>
        <taxon>Bacteria</taxon>
        <taxon>Pseudomonadati</taxon>
        <taxon>Pseudomonadota</taxon>
        <taxon>Alphaproteobacteria</taxon>
        <taxon>Hyphomicrobiales</taxon>
        <taxon>Devosiaceae</taxon>
        <taxon>Devosia</taxon>
    </lineage>
</organism>
<dbReference type="RefSeq" id="WP_284342201.1">
    <property type="nucleotide sequence ID" value="NZ_BSNS01000022.1"/>
</dbReference>
<dbReference type="Proteomes" id="UP001156691">
    <property type="component" value="Unassembled WGS sequence"/>
</dbReference>
<comment type="caution">
    <text evidence="1">The sequence shown here is derived from an EMBL/GenBank/DDBJ whole genome shotgun (WGS) entry which is preliminary data.</text>
</comment>
<sequence>MIAASDRIAETIKLSRPAHRALMAAGIVSFADLTKWTRQDIANLHGIGARTFVFLEPAMVERGVTFKA</sequence>
<gene>
    <name evidence="1" type="ORF">GCM10010862_40590</name>
</gene>
<evidence type="ECO:0000313" key="2">
    <source>
        <dbReference type="Proteomes" id="UP001156691"/>
    </source>
</evidence>